<evidence type="ECO:0000256" key="3">
    <source>
        <dbReference type="ARBA" id="ARBA00022840"/>
    </source>
</evidence>
<evidence type="ECO:0000256" key="2">
    <source>
        <dbReference type="ARBA" id="ARBA00022741"/>
    </source>
</evidence>
<dbReference type="PANTHER" id="PTHR42794">
    <property type="entry name" value="HEMIN IMPORT ATP-BINDING PROTEIN HMUV"/>
    <property type="match status" value="1"/>
</dbReference>
<protein>
    <submittedName>
        <fullName evidence="7">Iron complex transport system ATP-binding protein</fullName>
    </submittedName>
</protein>
<dbReference type="SMART" id="SM00382">
    <property type="entry name" value="AAA"/>
    <property type="match status" value="1"/>
</dbReference>
<proteinExistence type="predicted"/>
<dbReference type="PROSITE" id="PS00211">
    <property type="entry name" value="ABC_TRANSPORTER_1"/>
    <property type="match status" value="1"/>
</dbReference>
<reference evidence="7 8" key="1">
    <citation type="submission" date="2020-08" db="EMBL/GenBank/DDBJ databases">
        <title>Genomic Encyclopedia of Type Strains, Phase IV (KMG-IV): sequencing the most valuable type-strain genomes for metagenomic binning, comparative biology and taxonomic classification.</title>
        <authorList>
            <person name="Goeker M."/>
        </authorList>
    </citation>
    <scope>NUCLEOTIDE SEQUENCE [LARGE SCALE GENOMIC DNA]</scope>
    <source>
        <strain evidence="7 8">DSM 26723</strain>
    </source>
</reference>
<dbReference type="InterPro" id="IPR003439">
    <property type="entry name" value="ABC_transporter-like_ATP-bd"/>
</dbReference>
<dbReference type="Pfam" id="PF00005">
    <property type="entry name" value="ABC_tran"/>
    <property type="match status" value="1"/>
</dbReference>
<dbReference type="AlphaFoldDB" id="A0A841HNL2"/>
<dbReference type="EMBL" id="JACHHZ010000004">
    <property type="protein sequence ID" value="MBB6094881.1"/>
    <property type="molecule type" value="Genomic_DNA"/>
</dbReference>
<dbReference type="GO" id="GO:0016887">
    <property type="term" value="F:ATP hydrolysis activity"/>
    <property type="evidence" value="ECO:0007669"/>
    <property type="project" value="InterPro"/>
</dbReference>
<dbReference type="InterPro" id="IPR027417">
    <property type="entry name" value="P-loop_NTPase"/>
</dbReference>
<keyword evidence="3 7" id="KW-0067">ATP-binding</keyword>
<evidence type="ECO:0000256" key="5">
    <source>
        <dbReference type="ARBA" id="ARBA00037066"/>
    </source>
</evidence>
<accession>A0A841HNL2</accession>
<dbReference type="Gene3D" id="3.40.50.300">
    <property type="entry name" value="P-loop containing nucleotide triphosphate hydrolases"/>
    <property type="match status" value="1"/>
</dbReference>
<keyword evidence="8" id="KW-1185">Reference proteome</keyword>
<dbReference type="PROSITE" id="PS50893">
    <property type="entry name" value="ABC_TRANSPORTER_2"/>
    <property type="match status" value="1"/>
</dbReference>
<evidence type="ECO:0000256" key="4">
    <source>
        <dbReference type="ARBA" id="ARBA00022967"/>
    </source>
</evidence>
<evidence type="ECO:0000259" key="6">
    <source>
        <dbReference type="PROSITE" id="PS50893"/>
    </source>
</evidence>
<dbReference type="PANTHER" id="PTHR42794:SF1">
    <property type="entry name" value="HEMIN IMPORT ATP-BINDING PROTEIN HMUV"/>
    <property type="match status" value="1"/>
</dbReference>
<comment type="caution">
    <text evidence="7">The sequence shown here is derived from an EMBL/GenBank/DDBJ whole genome shotgun (WGS) entry which is preliminary data.</text>
</comment>
<dbReference type="Proteomes" id="UP000588068">
    <property type="component" value="Unassembled WGS sequence"/>
</dbReference>
<dbReference type="RefSeq" id="WP_184334274.1">
    <property type="nucleotide sequence ID" value="NZ_JACHHZ010000004.1"/>
</dbReference>
<evidence type="ECO:0000256" key="1">
    <source>
        <dbReference type="ARBA" id="ARBA00022448"/>
    </source>
</evidence>
<sequence>MTLLDVRGLDISVAGRTLVRSLDLSVSSGSVTALLGRNGAGKTLTLHTLCGLRAAEKGSISVAGQSLAQWPRKELARKLGLLAQTTEDPFPSTVMETALIGRHPHIDFWQWESDIDRSIAGTALEAVDLAGFAARDISTLSGGERRRAAIATLLAQDPELFLLDEPINHLDPPHQLDALRLFRARADAGRAVIMSLHDAGLAARFSDQAVLLFGDGDWLCGPTREILTETNIGRLYGVAVREVSWEGGRTFVAV</sequence>
<keyword evidence="1" id="KW-0813">Transport</keyword>
<organism evidence="7 8">
    <name type="scientific">Povalibacter uvarum</name>
    <dbReference type="NCBI Taxonomy" id="732238"/>
    <lineage>
        <taxon>Bacteria</taxon>
        <taxon>Pseudomonadati</taxon>
        <taxon>Pseudomonadota</taxon>
        <taxon>Gammaproteobacteria</taxon>
        <taxon>Steroidobacterales</taxon>
        <taxon>Steroidobacteraceae</taxon>
        <taxon>Povalibacter</taxon>
    </lineage>
</organism>
<dbReference type="GO" id="GO:0005524">
    <property type="term" value="F:ATP binding"/>
    <property type="evidence" value="ECO:0007669"/>
    <property type="project" value="UniProtKB-KW"/>
</dbReference>
<comment type="function">
    <text evidence="5">Part of the ABC transporter complex HmuTUV involved in hemin import. Responsible for energy coupling to the transport system.</text>
</comment>
<evidence type="ECO:0000313" key="7">
    <source>
        <dbReference type="EMBL" id="MBB6094881.1"/>
    </source>
</evidence>
<dbReference type="InterPro" id="IPR003593">
    <property type="entry name" value="AAA+_ATPase"/>
</dbReference>
<dbReference type="CDD" id="cd03214">
    <property type="entry name" value="ABC_Iron-Siderophores_B12_Hemin"/>
    <property type="match status" value="1"/>
</dbReference>
<feature type="domain" description="ABC transporter" evidence="6">
    <location>
        <begin position="1"/>
        <end position="239"/>
    </location>
</feature>
<dbReference type="SUPFAM" id="SSF52540">
    <property type="entry name" value="P-loop containing nucleoside triphosphate hydrolases"/>
    <property type="match status" value="1"/>
</dbReference>
<name>A0A841HNL2_9GAMM</name>
<keyword evidence="2" id="KW-0547">Nucleotide-binding</keyword>
<keyword evidence="4" id="KW-1278">Translocase</keyword>
<gene>
    <name evidence="7" type="ORF">HNQ60_003768</name>
</gene>
<dbReference type="InterPro" id="IPR017871">
    <property type="entry name" value="ABC_transporter-like_CS"/>
</dbReference>
<evidence type="ECO:0000313" key="8">
    <source>
        <dbReference type="Proteomes" id="UP000588068"/>
    </source>
</evidence>